<feature type="non-terminal residue" evidence="6">
    <location>
        <position position="1"/>
    </location>
</feature>
<feature type="region of interest" description="Disordered" evidence="4">
    <location>
        <begin position="410"/>
        <end position="491"/>
    </location>
</feature>
<evidence type="ECO:0000259" key="5">
    <source>
        <dbReference type="Pfam" id="PF03088"/>
    </source>
</evidence>
<dbReference type="PANTHER" id="PTHR10426:SF88">
    <property type="entry name" value="ADIPOCYTE PLASMA MEMBRANE-ASSOCIATED PROTEIN HEMOMUCIN-RELATED"/>
    <property type="match status" value="1"/>
</dbReference>
<feature type="compositionally biased region" description="Polar residues" evidence="4">
    <location>
        <begin position="413"/>
        <end position="422"/>
    </location>
</feature>
<keyword evidence="2" id="KW-0597">Phosphoprotein</keyword>
<proteinExistence type="inferred from homology"/>
<dbReference type="InterPro" id="IPR018119">
    <property type="entry name" value="Strictosidine_synth_cons-reg"/>
</dbReference>
<evidence type="ECO:0000256" key="3">
    <source>
        <dbReference type="ARBA" id="ARBA00023180"/>
    </source>
</evidence>
<evidence type="ECO:0000256" key="2">
    <source>
        <dbReference type="ARBA" id="ARBA00022553"/>
    </source>
</evidence>
<dbReference type="Pfam" id="PF03088">
    <property type="entry name" value="Str_synth"/>
    <property type="match status" value="1"/>
</dbReference>
<dbReference type="GO" id="GO:0016787">
    <property type="term" value="F:hydrolase activity"/>
    <property type="evidence" value="ECO:0007669"/>
    <property type="project" value="TreeGrafter"/>
</dbReference>
<reference evidence="6" key="1">
    <citation type="submission" date="2014-12" db="EMBL/GenBank/DDBJ databases">
        <title>Insight into the proteome of Arion vulgaris.</title>
        <authorList>
            <person name="Aradska J."/>
            <person name="Bulat T."/>
            <person name="Smidak R."/>
            <person name="Sarate P."/>
            <person name="Gangsoo J."/>
            <person name="Sialana F."/>
            <person name="Bilban M."/>
            <person name="Lubec G."/>
        </authorList>
    </citation>
    <scope>NUCLEOTIDE SEQUENCE</scope>
    <source>
        <tissue evidence="6">Skin</tissue>
    </source>
</reference>
<gene>
    <name evidence="6" type="primary">ORF149796</name>
</gene>
<dbReference type="AlphaFoldDB" id="A0A0B7B0R2"/>
<dbReference type="GO" id="GO:0012505">
    <property type="term" value="C:endomembrane system"/>
    <property type="evidence" value="ECO:0007669"/>
    <property type="project" value="TreeGrafter"/>
</dbReference>
<dbReference type="InterPro" id="IPR011042">
    <property type="entry name" value="6-blade_b-propeller_TolB-like"/>
</dbReference>
<sequence>ANNSTLRLLYEALKMMFQKVIVFLCYLIPTLMSRHIDISDQSRPAPPLTGPLTPNTDLYNLESLHVDAVNGPRSFAFVNGDVYTVTTDRKVVNVATCISQVIADLTPQICFSERTCGALVSIRIGNDDQLLVLDGFHGLYKVNRFNGAVTQLYSTATPANGQVPVFLTDFAQTSSGTIYLSDSSDKFNALNEVYEISESNTKGRILELNPTTGEISELLNGDVVFPSGLEVSNDGKTLLVAEASRARIVRVNIGAGAEPTVTVFSENLPGIPAHIRLSPQNTLWVAFTLVRRSKDSDDLFIGNKRLSERSSPAENFETIKSFYPSYGLAILLNSLGEIIQSLHDPIGLKYPSVNEVGEYNGLLYVSSEITNFVGRAVLPKIGRIVTPDRWIQVQRSLCQISEQRYQQYEDNKTSLTPETTNVPAVPVDEAEATESSPISVPANDTEVVATAPSGVEGEPATVVYPSGGEGEPATAVQPSGGEGEPATSAPA</sequence>
<feature type="non-terminal residue" evidence="6">
    <location>
        <position position="491"/>
    </location>
</feature>
<dbReference type="PANTHER" id="PTHR10426">
    <property type="entry name" value="STRICTOSIDINE SYNTHASE-RELATED"/>
    <property type="match status" value="1"/>
</dbReference>
<evidence type="ECO:0000256" key="4">
    <source>
        <dbReference type="SAM" id="MobiDB-lite"/>
    </source>
</evidence>
<evidence type="ECO:0000313" key="6">
    <source>
        <dbReference type="EMBL" id="CEK85710.1"/>
    </source>
</evidence>
<evidence type="ECO:0000256" key="1">
    <source>
        <dbReference type="ARBA" id="ARBA00009191"/>
    </source>
</evidence>
<accession>A0A0B7B0R2</accession>
<name>A0A0B7B0R2_9EUPU</name>
<dbReference type="SUPFAM" id="SSF63829">
    <property type="entry name" value="Calcium-dependent phosphotriesterase"/>
    <property type="match status" value="1"/>
</dbReference>
<keyword evidence="3" id="KW-0325">Glycoprotein</keyword>
<dbReference type="EMBL" id="HACG01038845">
    <property type="protein sequence ID" value="CEK85710.1"/>
    <property type="molecule type" value="Transcribed_RNA"/>
</dbReference>
<dbReference type="Gene3D" id="2.120.10.30">
    <property type="entry name" value="TolB, C-terminal domain"/>
    <property type="match status" value="1"/>
</dbReference>
<organism evidence="6">
    <name type="scientific">Arion vulgaris</name>
    <dbReference type="NCBI Taxonomy" id="1028688"/>
    <lineage>
        <taxon>Eukaryota</taxon>
        <taxon>Metazoa</taxon>
        <taxon>Spiralia</taxon>
        <taxon>Lophotrochozoa</taxon>
        <taxon>Mollusca</taxon>
        <taxon>Gastropoda</taxon>
        <taxon>Heterobranchia</taxon>
        <taxon>Euthyneura</taxon>
        <taxon>Panpulmonata</taxon>
        <taxon>Eupulmonata</taxon>
        <taxon>Stylommatophora</taxon>
        <taxon>Helicina</taxon>
        <taxon>Arionoidea</taxon>
        <taxon>Arionidae</taxon>
        <taxon>Arion</taxon>
    </lineage>
</organism>
<protein>
    <recommendedName>
        <fullName evidence="5">Strictosidine synthase conserved region domain-containing protein</fullName>
    </recommendedName>
</protein>
<comment type="similarity">
    <text evidence="1">Belongs to the strictosidine synthase family.</text>
</comment>
<feature type="domain" description="Strictosidine synthase conserved region" evidence="5">
    <location>
        <begin position="175"/>
        <end position="251"/>
    </location>
</feature>